<dbReference type="Proteomes" id="UP000316008">
    <property type="component" value="Unassembled WGS sequence"/>
</dbReference>
<feature type="domain" description="Thioredoxin" evidence="5">
    <location>
        <begin position="28"/>
        <end position="172"/>
    </location>
</feature>
<dbReference type="PANTHER" id="PTHR42852:SF6">
    <property type="entry name" value="THIOL:DISULFIDE INTERCHANGE PROTEIN DSBE"/>
    <property type="match status" value="1"/>
</dbReference>
<protein>
    <submittedName>
        <fullName evidence="6">TlpA family protein disulfide reductase</fullName>
    </submittedName>
</protein>
<dbReference type="EMBL" id="VLPL01000001">
    <property type="protein sequence ID" value="TSJ48240.1"/>
    <property type="molecule type" value="Genomic_DNA"/>
</dbReference>
<dbReference type="GO" id="GO:0017004">
    <property type="term" value="P:cytochrome complex assembly"/>
    <property type="evidence" value="ECO:0007669"/>
    <property type="project" value="UniProtKB-KW"/>
</dbReference>
<dbReference type="Pfam" id="PF08534">
    <property type="entry name" value="Redoxin"/>
    <property type="match status" value="1"/>
</dbReference>
<name>A0A556N7Y2_9FLAO</name>
<dbReference type="Gene3D" id="3.40.30.10">
    <property type="entry name" value="Glutaredoxin"/>
    <property type="match status" value="1"/>
</dbReference>
<evidence type="ECO:0000313" key="7">
    <source>
        <dbReference type="Proteomes" id="UP000316008"/>
    </source>
</evidence>
<dbReference type="OrthoDB" id="1069091at2"/>
<dbReference type="PROSITE" id="PS00194">
    <property type="entry name" value="THIOREDOXIN_1"/>
    <property type="match status" value="1"/>
</dbReference>
<evidence type="ECO:0000256" key="4">
    <source>
        <dbReference type="ARBA" id="ARBA00023284"/>
    </source>
</evidence>
<dbReference type="InterPro" id="IPR013740">
    <property type="entry name" value="Redoxin"/>
</dbReference>
<evidence type="ECO:0000256" key="1">
    <source>
        <dbReference type="ARBA" id="ARBA00004196"/>
    </source>
</evidence>
<dbReference type="PANTHER" id="PTHR42852">
    <property type="entry name" value="THIOL:DISULFIDE INTERCHANGE PROTEIN DSBE"/>
    <property type="match status" value="1"/>
</dbReference>
<comment type="caution">
    <text evidence="6">The sequence shown here is derived from an EMBL/GenBank/DDBJ whole genome shotgun (WGS) entry which is preliminary data.</text>
</comment>
<evidence type="ECO:0000313" key="6">
    <source>
        <dbReference type="EMBL" id="TSJ48240.1"/>
    </source>
</evidence>
<dbReference type="InterPro" id="IPR013766">
    <property type="entry name" value="Thioredoxin_domain"/>
</dbReference>
<evidence type="ECO:0000259" key="5">
    <source>
        <dbReference type="PROSITE" id="PS51352"/>
    </source>
</evidence>
<gene>
    <name evidence="6" type="ORF">FO442_03620</name>
</gene>
<dbReference type="RefSeq" id="WP_144331775.1">
    <property type="nucleotide sequence ID" value="NZ_VLPL01000001.1"/>
</dbReference>
<dbReference type="SUPFAM" id="SSF52833">
    <property type="entry name" value="Thioredoxin-like"/>
    <property type="match status" value="1"/>
</dbReference>
<organism evidence="6 7">
    <name type="scientific">Fluviicola chungangensis</name>
    <dbReference type="NCBI Taxonomy" id="2597671"/>
    <lineage>
        <taxon>Bacteria</taxon>
        <taxon>Pseudomonadati</taxon>
        <taxon>Bacteroidota</taxon>
        <taxon>Flavobacteriia</taxon>
        <taxon>Flavobacteriales</taxon>
        <taxon>Crocinitomicaceae</taxon>
        <taxon>Fluviicola</taxon>
    </lineage>
</organism>
<sequence>MKNSIIILSTLLLVGIGLSSFKTLKALPGVGSKAPEIALTGVDGKVVKLSSLKGKMVLIDFWASWCGPCRKENPNVVEAYGKYKNAKFKNAKGFEVFSVSLDRDEAKWKEAIKADGLVWKSHVWDKANDAGKAYNVQFIPSAFLVDGEGKIVAAGESLRGLGLHVELDKQKK</sequence>
<dbReference type="PROSITE" id="PS51352">
    <property type="entry name" value="THIOREDOXIN_2"/>
    <property type="match status" value="1"/>
</dbReference>
<dbReference type="CDD" id="cd02966">
    <property type="entry name" value="TlpA_like_family"/>
    <property type="match status" value="1"/>
</dbReference>
<proteinExistence type="predicted"/>
<keyword evidence="4" id="KW-0676">Redox-active center</keyword>
<reference evidence="6 7" key="1">
    <citation type="submission" date="2019-07" db="EMBL/GenBank/DDBJ databases">
        <authorList>
            <person name="Huq M.A."/>
        </authorList>
    </citation>
    <scope>NUCLEOTIDE SEQUENCE [LARGE SCALE GENOMIC DNA]</scope>
    <source>
        <strain evidence="6 7">MAH-3</strain>
    </source>
</reference>
<dbReference type="InterPro" id="IPR017937">
    <property type="entry name" value="Thioredoxin_CS"/>
</dbReference>
<accession>A0A556N7Y2</accession>
<dbReference type="AlphaFoldDB" id="A0A556N7Y2"/>
<dbReference type="GO" id="GO:0030313">
    <property type="term" value="C:cell envelope"/>
    <property type="evidence" value="ECO:0007669"/>
    <property type="project" value="UniProtKB-SubCell"/>
</dbReference>
<dbReference type="InterPro" id="IPR036249">
    <property type="entry name" value="Thioredoxin-like_sf"/>
</dbReference>
<keyword evidence="3" id="KW-1015">Disulfide bond</keyword>
<evidence type="ECO:0000256" key="2">
    <source>
        <dbReference type="ARBA" id="ARBA00022748"/>
    </source>
</evidence>
<dbReference type="InterPro" id="IPR050553">
    <property type="entry name" value="Thioredoxin_ResA/DsbE_sf"/>
</dbReference>
<keyword evidence="7" id="KW-1185">Reference proteome</keyword>
<comment type="subcellular location">
    <subcellularLocation>
        <location evidence="1">Cell envelope</location>
    </subcellularLocation>
</comment>
<evidence type="ECO:0000256" key="3">
    <source>
        <dbReference type="ARBA" id="ARBA00023157"/>
    </source>
</evidence>
<keyword evidence="2" id="KW-0201">Cytochrome c-type biogenesis</keyword>
<dbReference type="GO" id="GO:0016491">
    <property type="term" value="F:oxidoreductase activity"/>
    <property type="evidence" value="ECO:0007669"/>
    <property type="project" value="InterPro"/>
</dbReference>